<dbReference type="InterPro" id="IPR026845">
    <property type="entry name" value="NXPH/NXPE"/>
</dbReference>
<keyword evidence="6" id="KW-1185">Reference proteome</keyword>
<accession>A0AAJ7TR85</accession>
<proteinExistence type="inferred from homology"/>
<dbReference type="Pfam" id="PF06312">
    <property type="entry name" value="Neurexophilin"/>
    <property type="match status" value="2"/>
</dbReference>
<dbReference type="PANTHER" id="PTHR17103">
    <property type="entry name" value="NEUREXOPHILIN"/>
    <property type="match status" value="1"/>
</dbReference>
<evidence type="ECO:0000256" key="2">
    <source>
        <dbReference type="ARBA" id="ARBA00008118"/>
    </source>
</evidence>
<dbReference type="KEGG" id="pmrn:116948703"/>
<name>A0AAJ7TR85_PETMA</name>
<feature type="compositionally biased region" description="Low complexity" evidence="4">
    <location>
        <begin position="64"/>
        <end position="75"/>
    </location>
</feature>
<comment type="similarity">
    <text evidence="2">Belongs to the neurexophilin family.</text>
</comment>
<evidence type="ECO:0000313" key="7">
    <source>
        <dbReference type="RefSeq" id="XP_032821565.1"/>
    </source>
</evidence>
<feature type="region of interest" description="Disordered" evidence="4">
    <location>
        <begin position="100"/>
        <end position="122"/>
    </location>
</feature>
<dbReference type="RefSeq" id="XP_032821565.1">
    <property type="nucleotide sequence ID" value="XM_032965674.1"/>
</dbReference>
<feature type="region of interest" description="Disordered" evidence="4">
    <location>
        <begin position="58"/>
        <end position="88"/>
    </location>
</feature>
<evidence type="ECO:0000256" key="4">
    <source>
        <dbReference type="SAM" id="MobiDB-lite"/>
    </source>
</evidence>
<dbReference type="InterPro" id="IPR010450">
    <property type="entry name" value="Nxph"/>
</dbReference>
<feature type="region of interest" description="Disordered" evidence="4">
    <location>
        <begin position="187"/>
        <end position="222"/>
    </location>
</feature>
<protein>
    <submittedName>
        <fullName evidence="7">Neurexophilin-2-like</fullName>
    </submittedName>
</protein>
<dbReference type="AlphaFoldDB" id="A0AAJ7TR85"/>
<feature type="chain" id="PRO_5042594153" evidence="5">
    <location>
        <begin position="24"/>
        <end position="306"/>
    </location>
</feature>
<feature type="signal peptide" evidence="5">
    <location>
        <begin position="1"/>
        <end position="23"/>
    </location>
</feature>
<feature type="compositionally biased region" description="Low complexity" evidence="4">
    <location>
        <begin position="208"/>
        <end position="222"/>
    </location>
</feature>
<evidence type="ECO:0000313" key="6">
    <source>
        <dbReference type="Proteomes" id="UP001318040"/>
    </source>
</evidence>
<organism evidence="6 7">
    <name type="scientific">Petromyzon marinus</name>
    <name type="common">Sea lamprey</name>
    <dbReference type="NCBI Taxonomy" id="7757"/>
    <lineage>
        <taxon>Eukaryota</taxon>
        <taxon>Metazoa</taxon>
        <taxon>Chordata</taxon>
        <taxon>Craniata</taxon>
        <taxon>Vertebrata</taxon>
        <taxon>Cyclostomata</taxon>
        <taxon>Hyperoartia</taxon>
        <taxon>Petromyzontiformes</taxon>
        <taxon>Petromyzontidae</taxon>
        <taxon>Petromyzon</taxon>
    </lineage>
</organism>
<keyword evidence="5" id="KW-0732">Signal</keyword>
<feature type="compositionally biased region" description="Polar residues" evidence="4">
    <location>
        <begin position="187"/>
        <end position="196"/>
    </location>
</feature>
<evidence type="ECO:0000256" key="3">
    <source>
        <dbReference type="ARBA" id="ARBA00022525"/>
    </source>
</evidence>
<dbReference type="GO" id="GO:0005576">
    <property type="term" value="C:extracellular region"/>
    <property type="evidence" value="ECO:0007669"/>
    <property type="project" value="UniProtKB-SubCell"/>
</dbReference>
<dbReference type="Proteomes" id="UP001318040">
    <property type="component" value="Chromosome 34"/>
</dbReference>
<comment type="subcellular location">
    <subcellularLocation>
        <location evidence="1">Secreted</location>
    </subcellularLocation>
</comment>
<feature type="compositionally biased region" description="Basic residues" evidence="4">
    <location>
        <begin position="110"/>
        <end position="122"/>
    </location>
</feature>
<evidence type="ECO:0000256" key="1">
    <source>
        <dbReference type="ARBA" id="ARBA00004613"/>
    </source>
</evidence>
<keyword evidence="3" id="KW-0964">Secreted</keyword>
<evidence type="ECO:0000256" key="5">
    <source>
        <dbReference type="SAM" id="SignalP"/>
    </source>
</evidence>
<dbReference type="GO" id="GO:0005102">
    <property type="term" value="F:signaling receptor binding"/>
    <property type="evidence" value="ECO:0007669"/>
    <property type="project" value="TreeGrafter"/>
</dbReference>
<gene>
    <name evidence="7" type="primary">LOC116948703</name>
</gene>
<reference evidence="7" key="1">
    <citation type="submission" date="2025-08" db="UniProtKB">
        <authorList>
            <consortium name="RefSeq"/>
        </authorList>
    </citation>
    <scope>IDENTIFICATION</scope>
    <source>
        <tissue evidence="7">Sperm</tissue>
    </source>
</reference>
<sequence>MRDQMLRWRSLVLVCRAFCLVRCASRDLDHIDPPRVPLIASPFEAAKGLVLADAAGRAEQPQLSTASTTTTTTTAHCRPVERRPPALEPAPSWLQEALRWGGSVPAPGRPRPRSKRRPAVKTGKVKKMFGWGDFHSNIKTVKLNLLITGKVVDHGNGTFSVFFRQNSTGQGNVSVVLVPPGTAVTFESPSPNNASDLKNLVPPPPPSSTTTASSSSSSSSTSASTAFNCRVEYEKVEHAKKTSLCSHDPSKICYQEQTQSHVSWLCSRPFKIICIYIAFASADYRLVQKVCPDYNYHNETPYHPSG</sequence>